<evidence type="ECO:0000256" key="1">
    <source>
        <dbReference type="SAM" id="MobiDB-lite"/>
    </source>
</evidence>
<sequence>MNHYHQPPTTIFFFPFPILNHIITAKQNDATGREGEEGGRWAGEIRVSNKFSHFNDDNNDEDDDNDDGDGGMHPYPIPFTSLYTSIGNTTGRSYCSATIFTDR</sequence>
<proteinExistence type="predicted"/>
<dbReference type="EMBL" id="DS238489">
    <property type="protein sequence ID" value="EDP36912.1"/>
    <property type="molecule type" value="Genomic_DNA"/>
</dbReference>
<gene>
    <name evidence="2" type="ORF">Bm1_13925</name>
</gene>
<accession>A8P150</accession>
<name>A8P150_BRUMA</name>
<evidence type="ECO:0000313" key="2">
    <source>
        <dbReference type="EMBL" id="EDP36912.1"/>
    </source>
</evidence>
<protein>
    <submittedName>
        <fullName evidence="2">Uncharacterized protein</fullName>
    </submittedName>
</protein>
<dbReference type="AlphaFoldDB" id="A8P150"/>
<feature type="compositionally biased region" description="Acidic residues" evidence="1">
    <location>
        <begin position="57"/>
        <end position="69"/>
    </location>
</feature>
<reference evidence="2" key="1">
    <citation type="journal article" date="2007" name="Science">
        <title>Draft genome of the filarial nematode parasite Brugia malayi.</title>
        <authorList>
            <person name="Ghedin E."/>
            <person name="Wang S."/>
            <person name="Spiro D."/>
            <person name="Caler E."/>
            <person name="Zhao Q."/>
            <person name="Crabtree J."/>
            <person name="Allen J.E."/>
            <person name="Delcher A.L."/>
            <person name="Guiliano D.B."/>
            <person name="Miranda-Saavedra D."/>
            <person name="Angiuoli S.V."/>
            <person name="Creasy T."/>
            <person name="Amedeo P."/>
            <person name="Haas B."/>
            <person name="El-Sayed N.M."/>
            <person name="Wortman J.R."/>
            <person name="Feldblyum T."/>
            <person name="Tallon L."/>
            <person name="Schatz M."/>
            <person name="Shumway M."/>
            <person name="Koo H."/>
            <person name="Salzberg S.L."/>
            <person name="Schobel S."/>
            <person name="Pertea M."/>
            <person name="Pop M."/>
            <person name="White O."/>
            <person name="Barton G.J."/>
            <person name="Carlow C.K."/>
            <person name="Crawford M.J."/>
            <person name="Daub J."/>
            <person name="Dimmic M.W."/>
            <person name="Estes C.F."/>
            <person name="Foster J.M."/>
            <person name="Ganatra M."/>
            <person name="Gregory W.F."/>
            <person name="Johnson N.M."/>
            <person name="Jin J."/>
            <person name="Komuniecki R."/>
            <person name="Korf I."/>
            <person name="Kumar S."/>
            <person name="Laney S."/>
            <person name="Li B.W."/>
            <person name="Li W."/>
            <person name="Lindblom T.H."/>
            <person name="Lustigman S."/>
            <person name="Ma D."/>
            <person name="Maina C.V."/>
            <person name="Martin D.M."/>
            <person name="McCarter J.P."/>
            <person name="McReynolds L."/>
            <person name="Mitreva M."/>
            <person name="Nutman T.B."/>
            <person name="Parkinson J."/>
            <person name="Peregrin-Alvarez J.M."/>
            <person name="Poole C."/>
            <person name="Ren Q."/>
            <person name="Saunders L."/>
            <person name="Sluder A.E."/>
            <person name="Smith K."/>
            <person name="Stanke M."/>
            <person name="Unnasch T.R."/>
            <person name="Ware J."/>
            <person name="Wei A.D."/>
            <person name="Weil G."/>
            <person name="Williams D.J."/>
            <person name="Zhang Y."/>
            <person name="Williams S.A."/>
            <person name="Fraser-Liggett C."/>
            <person name="Slatko B."/>
            <person name="Blaxter M.L."/>
            <person name="Scott A.L."/>
        </authorList>
    </citation>
    <scope>NUCLEOTIDE SEQUENCE [LARGE SCALE GENOMIC DNA]</scope>
</reference>
<feature type="region of interest" description="Disordered" evidence="1">
    <location>
        <begin position="51"/>
        <end position="74"/>
    </location>
</feature>
<organism evidence="2">
    <name type="scientific">Brugia malayi</name>
    <name type="common">Filarial nematode worm</name>
    <dbReference type="NCBI Taxonomy" id="6279"/>
    <lineage>
        <taxon>Eukaryota</taxon>
        <taxon>Metazoa</taxon>
        <taxon>Ecdysozoa</taxon>
        <taxon>Nematoda</taxon>
        <taxon>Chromadorea</taxon>
        <taxon>Rhabditida</taxon>
        <taxon>Spirurina</taxon>
        <taxon>Spiruromorpha</taxon>
        <taxon>Filarioidea</taxon>
        <taxon>Onchocercidae</taxon>
        <taxon>Brugia</taxon>
    </lineage>
</organism>